<evidence type="ECO:0000313" key="10">
    <source>
        <dbReference type="EMBL" id="EQD35371.1"/>
    </source>
</evidence>
<comment type="caution">
    <text evidence="10">The sequence shown here is derived from an EMBL/GenBank/DDBJ whole genome shotgun (WGS) entry which is preliminary data.</text>
</comment>
<dbReference type="PANTHER" id="PTHR43771:SF2">
    <property type="entry name" value="PHOSPHOMANNOMUTASE_PHOSPHOGLUCOMUTASE"/>
    <property type="match status" value="1"/>
</dbReference>
<proteinExistence type="inferred from homology"/>
<dbReference type="GO" id="GO:0005975">
    <property type="term" value="P:carbohydrate metabolic process"/>
    <property type="evidence" value="ECO:0007669"/>
    <property type="project" value="InterPro"/>
</dbReference>
<dbReference type="PRINTS" id="PR00509">
    <property type="entry name" value="PGMPMM"/>
</dbReference>
<dbReference type="InterPro" id="IPR005845">
    <property type="entry name" value="A-D-PHexomutase_a/b/a-II"/>
</dbReference>
<dbReference type="Gene3D" id="3.40.120.10">
    <property type="entry name" value="Alpha-D-Glucose-1,6-Bisphosphate, subunit A, domain 3"/>
    <property type="match status" value="2"/>
</dbReference>
<dbReference type="PANTHER" id="PTHR43771">
    <property type="entry name" value="PHOSPHOMANNOMUTASE"/>
    <property type="match status" value="1"/>
</dbReference>
<dbReference type="GO" id="GO:0016868">
    <property type="term" value="F:intramolecular phosphotransferase activity"/>
    <property type="evidence" value="ECO:0007669"/>
    <property type="project" value="InterPro"/>
</dbReference>
<name>T0YIY9_9ZZZZ</name>
<feature type="region of interest" description="Disordered" evidence="7">
    <location>
        <begin position="1"/>
        <end position="20"/>
    </location>
</feature>
<evidence type="ECO:0000256" key="7">
    <source>
        <dbReference type="SAM" id="MobiDB-lite"/>
    </source>
</evidence>
<feature type="compositionally biased region" description="Basic and acidic residues" evidence="7">
    <location>
        <begin position="179"/>
        <end position="189"/>
    </location>
</feature>
<evidence type="ECO:0000256" key="4">
    <source>
        <dbReference type="ARBA" id="ARBA00022723"/>
    </source>
</evidence>
<comment type="cofactor">
    <cofactor evidence="1">
        <name>Mg(2+)</name>
        <dbReference type="ChEBI" id="CHEBI:18420"/>
    </cofactor>
</comment>
<evidence type="ECO:0000256" key="1">
    <source>
        <dbReference type="ARBA" id="ARBA00001946"/>
    </source>
</evidence>
<dbReference type="GO" id="GO:0046872">
    <property type="term" value="F:metal ion binding"/>
    <property type="evidence" value="ECO:0007669"/>
    <property type="project" value="UniProtKB-KW"/>
</dbReference>
<evidence type="ECO:0000259" key="9">
    <source>
        <dbReference type="Pfam" id="PF02879"/>
    </source>
</evidence>
<dbReference type="EMBL" id="AUZX01013511">
    <property type="protein sequence ID" value="EQD35371.1"/>
    <property type="molecule type" value="Genomic_DNA"/>
</dbReference>
<dbReference type="InterPro" id="IPR005841">
    <property type="entry name" value="Alpha-D-phosphohexomutase_SF"/>
</dbReference>
<dbReference type="AlphaFoldDB" id="T0YIY9"/>
<dbReference type="Pfam" id="PF02878">
    <property type="entry name" value="PGM_PMM_I"/>
    <property type="match status" value="1"/>
</dbReference>
<protein>
    <submittedName>
        <fullName evidence="10">Phosphomannomutase</fullName>
    </submittedName>
</protein>
<feature type="domain" description="Alpha-D-phosphohexomutase alpha/beta/alpha" evidence="9">
    <location>
        <begin position="126"/>
        <end position="196"/>
    </location>
</feature>
<dbReference type="InterPro" id="IPR005844">
    <property type="entry name" value="A-D-PHexomutase_a/b/a-I"/>
</dbReference>
<comment type="similarity">
    <text evidence="2">Belongs to the phosphohexose mutase family.</text>
</comment>
<evidence type="ECO:0000256" key="5">
    <source>
        <dbReference type="ARBA" id="ARBA00022842"/>
    </source>
</evidence>
<evidence type="ECO:0000259" key="8">
    <source>
        <dbReference type="Pfam" id="PF02878"/>
    </source>
</evidence>
<dbReference type="InterPro" id="IPR016055">
    <property type="entry name" value="A-D-PHexomutase_a/b/a-I/II/III"/>
</dbReference>
<evidence type="ECO:0000256" key="6">
    <source>
        <dbReference type="ARBA" id="ARBA00023235"/>
    </source>
</evidence>
<evidence type="ECO:0000256" key="3">
    <source>
        <dbReference type="ARBA" id="ARBA00022553"/>
    </source>
</evidence>
<feature type="domain" description="Alpha-D-phosphohexomutase alpha/beta/alpha" evidence="8">
    <location>
        <begin position="25"/>
        <end position="83"/>
    </location>
</feature>
<organism evidence="10">
    <name type="scientific">mine drainage metagenome</name>
    <dbReference type="NCBI Taxonomy" id="410659"/>
    <lineage>
        <taxon>unclassified sequences</taxon>
        <taxon>metagenomes</taxon>
        <taxon>ecological metagenomes</taxon>
    </lineage>
</organism>
<sequence length="196" mass="20919">MPPSSKTGGPKRLPWGRTCASPPPAIAATLAETLLSRGISILDVGVVPTPLLYYALFALPVSGGAMVTASHNPAPDNGIKMAIGRETIYGEDIATVRDRALAFDRTPPPPFLGPRGSIKTESVRERYIREVATGIGTLPLFKGRPLRVVVDCGNATAGLVVRDLYRAMGVEADTLFEEPDGRFPNHHPDPTVPENL</sequence>
<feature type="region of interest" description="Disordered" evidence="7">
    <location>
        <begin position="177"/>
        <end position="196"/>
    </location>
</feature>
<reference evidence="10" key="1">
    <citation type="submission" date="2013-08" db="EMBL/GenBank/DDBJ databases">
        <authorList>
            <person name="Mendez C."/>
            <person name="Richter M."/>
            <person name="Ferrer M."/>
            <person name="Sanchez J."/>
        </authorList>
    </citation>
    <scope>NUCLEOTIDE SEQUENCE</scope>
</reference>
<keyword evidence="4" id="KW-0479">Metal-binding</keyword>
<keyword evidence="6" id="KW-0413">Isomerase</keyword>
<dbReference type="Pfam" id="PF02879">
    <property type="entry name" value="PGM_PMM_II"/>
    <property type="match status" value="1"/>
</dbReference>
<feature type="non-terminal residue" evidence="10">
    <location>
        <position position="196"/>
    </location>
</feature>
<keyword evidence="5" id="KW-0460">Magnesium</keyword>
<accession>T0YIY9</accession>
<keyword evidence="3" id="KW-0597">Phosphoprotein</keyword>
<reference evidence="10" key="2">
    <citation type="journal article" date="2014" name="ISME J.">
        <title>Microbial stratification in low pH oxic and suboxic macroscopic growths along an acid mine drainage.</title>
        <authorList>
            <person name="Mendez-Garcia C."/>
            <person name="Mesa V."/>
            <person name="Sprenger R.R."/>
            <person name="Richter M."/>
            <person name="Diez M.S."/>
            <person name="Solano J."/>
            <person name="Bargiela R."/>
            <person name="Golyshina O.V."/>
            <person name="Manteca A."/>
            <person name="Ramos J.L."/>
            <person name="Gallego J.R."/>
            <person name="Llorente I."/>
            <person name="Martins Dos Santos V.A."/>
            <person name="Jensen O.N."/>
            <person name="Pelaez A.I."/>
            <person name="Sanchez J."/>
            <person name="Ferrer M."/>
        </authorList>
    </citation>
    <scope>NUCLEOTIDE SEQUENCE</scope>
</reference>
<evidence type="ECO:0000256" key="2">
    <source>
        <dbReference type="ARBA" id="ARBA00010231"/>
    </source>
</evidence>
<gene>
    <name evidence="10" type="ORF">B1A_18323</name>
</gene>
<dbReference type="SUPFAM" id="SSF53738">
    <property type="entry name" value="Phosphoglucomutase, first 3 domains"/>
    <property type="match status" value="2"/>
</dbReference>